<dbReference type="InterPro" id="IPR010666">
    <property type="entry name" value="Znf_GRF"/>
</dbReference>
<protein>
    <recommendedName>
        <fullName evidence="6">GRF-type domain-containing protein</fullName>
    </recommendedName>
</protein>
<evidence type="ECO:0000256" key="3">
    <source>
        <dbReference type="ARBA" id="ARBA00022833"/>
    </source>
</evidence>
<organism evidence="7 8">
    <name type="scientific">Desmophyllum pertusum</name>
    <dbReference type="NCBI Taxonomy" id="174260"/>
    <lineage>
        <taxon>Eukaryota</taxon>
        <taxon>Metazoa</taxon>
        <taxon>Cnidaria</taxon>
        <taxon>Anthozoa</taxon>
        <taxon>Hexacorallia</taxon>
        <taxon>Scleractinia</taxon>
        <taxon>Caryophylliina</taxon>
        <taxon>Caryophylliidae</taxon>
        <taxon>Desmophyllum</taxon>
    </lineage>
</organism>
<keyword evidence="3" id="KW-0862">Zinc</keyword>
<comment type="caution">
    <text evidence="7">The sequence shown here is derived from an EMBL/GenBank/DDBJ whole genome shotgun (WGS) entry which is preliminary data.</text>
</comment>
<reference evidence="7" key="1">
    <citation type="submission" date="2023-01" db="EMBL/GenBank/DDBJ databases">
        <title>Genome assembly of the deep-sea coral Lophelia pertusa.</title>
        <authorList>
            <person name="Herrera S."/>
            <person name="Cordes E."/>
        </authorList>
    </citation>
    <scope>NUCLEOTIDE SEQUENCE</scope>
    <source>
        <strain evidence="7">USNM1676648</strain>
        <tissue evidence="7">Polyp</tissue>
    </source>
</reference>
<evidence type="ECO:0000259" key="6">
    <source>
        <dbReference type="PROSITE" id="PS51999"/>
    </source>
</evidence>
<gene>
    <name evidence="7" type="ORF">OS493_007798</name>
</gene>
<name>A0A9W9YT92_9CNID</name>
<dbReference type="Pfam" id="PF06839">
    <property type="entry name" value="Zn_ribbon_GRF"/>
    <property type="match status" value="1"/>
</dbReference>
<evidence type="ECO:0000256" key="4">
    <source>
        <dbReference type="PROSITE-ProRule" id="PRU01343"/>
    </source>
</evidence>
<evidence type="ECO:0000313" key="8">
    <source>
        <dbReference type="Proteomes" id="UP001163046"/>
    </source>
</evidence>
<keyword evidence="8" id="KW-1185">Reference proteome</keyword>
<evidence type="ECO:0000313" key="7">
    <source>
        <dbReference type="EMBL" id="KAJ7365149.1"/>
    </source>
</evidence>
<evidence type="ECO:0000256" key="2">
    <source>
        <dbReference type="ARBA" id="ARBA00022771"/>
    </source>
</evidence>
<dbReference type="Proteomes" id="UP001163046">
    <property type="component" value="Unassembled WGS sequence"/>
</dbReference>
<feature type="domain" description="GRF-type" evidence="6">
    <location>
        <begin position="167"/>
        <end position="206"/>
    </location>
</feature>
<feature type="compositionally biased region" description="Basic residues" evidence="5">
    <location>
        <begin position="26"/>
        <end position="36"/>
    </location>
</feature>
<dbReference type="GO" id="GO:0008270">
    <property type="term" value="F:zinc ion binding"/>
    <property type="evidence" value="ECO:0007669"/>
    <property type="project" value="UniProtKB-KW"/>
</dbReference>
<evidence type="ECO:0000256" key="5">
    <source>
        <dbReference type="SAM" id="MobiDB-lite"/>
    </source>
</evidence>
<keyword evidence="1" id="KW-0479">Metal-binding</keyword>
<dbReference type="OrthoDB" id="986197at2759"/>
<sequence length="217" mass="25177">MSSKRRPIQALQAMVEELPPPPTSGQKKKRNSKKTSRLYPTHVNPWTPQQQSEAIAKYQTSYDYGDEEETVANLLDDLIRDETIEPHQEPQVAVVVEQEKKHDLTVCPFHRCKLTTFEAWKTKEVYIKCSVDTCCLFTHMDNVIDYMKTLNQTVHKSYINSGCNLKCDCKEPVTLRVSRSEKKPGRPYFGCQESNGCRFFQWADIQLSIKNKKKQEK</sequence>
<evidence type="ECO:0000256" key="1">
    <source>
        <dbReference type="ARBA" id="ARBA00022723"/>
    </source>
</evidence>
<keyword evidence="2 4" id="KW-0863">Zinc-finger</keyword>
<accession>A0A9W9YT92</accession>
<feature type="region of interest" description="Disordered" evidence="5">
    <location>
        <begin position="1"/>
        <end position="45"/>
    </location>
</feature>
<dbReference type="PROSITE" id="PS51999">
    <property type="entry name" value="ZF_GRF"/>
    <property type="match status" value="1"/>
</dbReference>
<dbReference type="EMBL" id="MU827304">
    <property type="protein sequence ID" value="KAJ7365149.1"/>
    <property type="molecule type" value="Genomic_DNA"/>
</dbReference>
<proteinExistence type="predicted"/>
<dbReference type="PANTHER" id="PTHR33680">
    <property type="entry name" value="OS07G0190500 PROTEIN"/>
    <property type="match status" value="1"/>
</dbReference>
<dbReference type="PANTHER" id="PTHR33680:SF1">
    <property type="entry name" value="OS05G0489500 PROTEIN"/>
    <property type="match status" value="1"/>
</dbReference>
<dbReference type="AlphaFoldDB" id="A0A9W9YT92"/>